<feature type="compositionally biased region" description="Basic and acidic residues" evidence="1">
    <location>
        <begin position="16"/>
        <end position="36"/>
    </location>
</feature>
<dbReference type="AlphaFoldDB" id="A0A5B7EN66"/>
<feature type="region of interest" description="Disordered" evidence="1">
    <location>
        <begin position="92"/>
        <end position="126"/>
    </location>
</feature>
<comment type="caution">
    <text evidence="2">The sequence shown here is derived from an EMBL/GenBank/DDBJ whole genome shotgun (WGS) entry which is preliminary data.</text>
</comment>
<proteinExistence type="predicted"/>
<evidence type="ECO:0000313" key="3">
    <source>
        <dbReference type="Proteomes" id="UP000324222"/>
    </source>
</evidence>
<dbReference type="Proteomes" id="UP000324222">
    <property type="component" value="Unassembled WGS sequence"/>
</dbReference>
<evidence type="ECO:0000313" key="2">
    <source>
        <dbReference type="EMBL" id="MPC34717.1"/>
    </source>
</evidence>
<feature type="compositionally biased region" description="Basic and acidic residues" evidence="1">
    <location>
        <begin position="108"/>
        <end position="117"/>
    </location>
</feature>
<gene>
    <name evidence="2" type="ORF">E2C01_028117</name>
</gene>
<protein>
    <submittedName>
        <fullName evidence="2">Uncharacterized protein</fullName>
    </submittedName>
</protein>
<name>A0A5B7EN66_PORTR</name>
<organism evidence="2 3">
    <name type="scientific">Portunus trituberculatus</name>
    <name type="common">Swimming crab</name>
    <name type="synonym">Neptunus trituberculatus</name>
    <dbReference type="NCBI Taxonomy" id="210409"/>
    <lineage>
        <taxon>Eukaryota</taxon>
        <taxon>Metazoa</taxon>
        <taxon>Ecdysozoa</taxon>
        <taxon>Arthropoda</taxon>
        <taxon>Crustacea</taxon>
        <taxon>Multicrustacea</taxon>
        <taxon>Malacostraca</taxon>
        <taxon>Eumalacostraca</taxon>
        <taxon>Eucarida</taxon>
        <taxon>Decapoda</taxon>
        <taxon>Pleocyemata</taxon>
        <taxon>Brachyura</taxon>
        <taxon>Eubrachyura</taxon>
        <taxon>Portunoidea</taxon>
        <taxon>Portunidae</taxon>
        <taxon>Portuninae</taxon>
        <taxon>Portunus</taxon>
    </lineage>
</organism>
<dbReference type="EMBL" id="VSRR010003111">
    <property type="protein sequence ID" value="MPC34717.1"/>
    <property type="molecule type" value="Genomic_DNA"/>
</dbReference>
<keyword evidence="3" id="KW-1185">Reference proteome</keyword>
<accession>A0A5B7EN66</accession>
<feature type="region of interest" description="Disordered" evidence="1">
    <location>
        <begin position="174"/>
        <end position="197"/>
    </location>
</feature>
<feature type="region of interest" description="Disordered" evidence="1">
    <location>
        <begin position="1"/>
        <end position="36"/>
    </location>
</feature>
<sequence length="397" mass="42295">MKQGEDDRDSLSQCHLAHDVGEDGTRGTNESTHDSHEVVVEHEALSTQRPARVAVQHCDHHGHVRTCGGRKRERSDVVLDRETPTHRLIDIQTDRDRQAETLTSNSHGECDAHDGREGGGGAQHGQANVERGVHHVPAHGADVSCQQASVEGVSAGQQQWGRVEEALQLPVGHQGATEGDATNVSAEEQGSLDGVGSGVRGKVGEVVEICRDAGQHCSSSHQAVCGQVVVVMHRNCKLHKRVKREQPHSPHLWKAATSCGRSVISIFLAMVVPMAPPRAAAPPICINTGVAGVRAPMVDAMPPDTPICGRDNNQTEGCNLTIPSVLPSLQVDWLERPPRAPTQHSEAARVTAGGCGSIASQEHCRWDAIQVGVLRGICGPGGGGTGQLRWPVFECIT</sequence>
<reference evidence="2 3" key="1">
    <citation type="submission" date="2019-05" db="EMBL/GenBank/DDBJ databases">
        <title>Another draft genome of Portunus trituberculatus and its Hox gene families provides insights of decapod evolution.</title>
        <authorList>
            <person name="Jeong J.-H."/>
            <person name="Song I."/>
            <person name="Kim S."/>
            <person name="Choi T."/>
            <person name="Kim D."/>
            <person name="Ryu S."/>
            <person name="Kim W."/>
        </authorList>
    </citation>
    <scope>NUCLEOTIDE SEQUENCE [LARGE SCALE GENOMIC DNA]</scope>
    <source>
        <tissue evidence="2">Muscle</tissue>
    </source>
</reference>
<evidence type="ECO:0000256" key="1">
    <source>
        <dbReference type="SAM" id="MobiDB-lite"/>
    </source>
</evidence>